<dbReference type="InterPro" id="IPR011113">
    <property type="entry name" value="Rho_RNA-bd"/>
</dbReference>
<organism evidence="14 15">
    <name type="scientific">Oribacterium sinus F0268</name>
    <dbReference type="NCBI Taxonomy" id="585501"/>
    <lineage>
        <taxon>Bacteria</taxon>
        <taxon>Bacillati</taxon>
        <taxon>Bacillota</taxon>
        <taxon>Clostridia</taxon>
        <taxon>Lachnospirales</taxon>
        <taxon>Lachnospiraceae</taxon>
        <taxon>Oribacterium</taxon>
    </lineage>
</organism>
<dbReference type="Pfam" id="PF07497">
    <property type="entry name" value="Rho_RNA_bind"/>
    <property type="match status" value="1"/>
</dbReference>
<dbReference type="GO" id="GO:0006353">
    <property type="term" value="P:DNA-templated transcription termination"/>
    <property type="evidence" value="ECO:0007669"/>
    <property type="project" value="UniProtKB-UniRule"/>
</dbReference>
<dbReference type="GO" id="GO:0008186">
    <property type="term" value="F:ATP-dependent activity, acting on RNA"/>
    <property type="evidence" value="ECO:0007669"/>
    <property type="project" value="UniProtKB-UniRule"/>
</dbReference>
<dbReference type="InterPro" id="IPR004665">
    <property type="entry name" value="Term_rho"/>
</dbReference>
<dbReference type="NCBIfam" id="TIGR00767">
    <property type="entry name" value="rho"/>
    <property type="match status" value="1"/>
</dbReference>
<evidence type="ECO:0000313" key="14">
    <source>
        <dbReference type="EMBL" id="EEJ52188.1"/>
    </source>
</evidence>
<evidence type="ECO:0000256" key="12">
    <source>
        <dbReference type="SAM" id="MobiDB-lite"/>
    </source>
</evidence>
<dbReference type="SMART" id="SM00382">
    <property type="entry name" value="AAA"/>
    <property type="match status" value="1"/>
</dbReference>
<evidence type="ECO:0000256" key="2">
    <source>
        <dbReference type="ARBA" id="ARBA00022741"/>
    </source>
</evidence>
<feature type="compositionally biased region" description="Basic and acidic residues" evidence="12">
    <location>
        <begin position="151"/>
        <end position="175"/>
    </location>
</feature>
<evidence type="ECO:0000256" key="6">
    <source>
        <dbReference type="ARBA" id="ARBA00022884"/>
    </source>
</evidence>
<evidence type="ECO:0000313" key="15">
    <source>
        <dbReference type="Proteomes" id="UP000004121"/>
    </source>
</evidence>
<comment type="similarity">
    <text evidence="9 11">Belongs to the Rho family.</text>
</comment>
<dbReference type="RefSeq" id="WP_007155997.1">
    <property type="nucleotide sequence ID" value="NZ_GG668533.1"/>
</dbReference>
<dbReference type="CDD" id="cd01128">
    <property type="entry name" value="rho_factor_C"/>
    <property type="match status" value="1"/>
</dbReference>
<feature type="domain" description="Rho RNA-BD" evidence="13">
    <location>
        <begin position="171"/>
        <end position="244"/>
    </location>
</feature>
<dbReference type="PANTHER" id="PTHR46425:SF1">
    <property type="entry name" value="TRANSCRIPTION TERMINATION FACTOR RHO"/>
    <property type="match status" value="1"/>
</dbReference>
<dbReference type="NCBIfam" id="NF006886">
    <property type="entry name" value="PRK09376.1"/>
    <property type="match status" value="1"/>
</dbReference>
<evidence type="ECO:0000256" key="11">
    <source>
        <dbReference type="PROSITE-ProRule" id="PRU01203"/>
    </source>
</evidence>
<evidence type="ECO:0000256" key="5">
    <source>
        <dbReference type="ARBA" id="ARBA00022840"/>
    </source>
</evidence>
<feature type="region of interest" description="Disordered" evidence="12">
    <location>
        <begin position="126"/>
        <end position="175"/>
    </location>
</feature>
<feature type="region of interest" description="Disordered" evidence="12">
    <location>
        <begin position="1"/>
        <end position="109"/>
    </location>
</feature>
<dbReference type="Proteomes" id="UP000004121">
    <property type="component" value="Unassembled WGS sequence"/>
</dbReference>
<sequence length="564" mass="63340">MPRKKSTEIQEELLQTGTEESKAGTKPRKVSAKKKDASLSADRETEVQSVEKKTRSRKKSPLEDESVTEETATVKEDRDAVKAEKVRVKKEKTVANKEKTEAKKTETAKTVAVKTEASKVKVNEVKEAVSHESYEESAQNTDGGEEPFDTSSRDNVPREEVRREGPRDTDAKEAHGILEVMADGYGFIRSENFMPGEQDVYVNSLMIRRFHLKTGDMIYGYAKSRNPQERYNALLYIETVNDLPVSAIFRRPDFDKLTPIFPDERIHMEREGKRVPTSLRVLDLLAPIGKGQRGMIVSPPKAGKTTLLKQIAQSILKNQPDMTLMILLIDERPEEVTDMMEEVVGDKVQVIYSTFDELPEHHKRVAEMTIERGKRLVEQGQDVCILLDSITRLARAYNLIVPSSGKVLSGGMDSAALHMPKRFFGAARNIREGGSLTILATALVDTGSRMDDVIYEEFKGTGNMELVLNRELQERRIFPAIDILKSGTRRDDLLLSPLEKDAADLIHRELATEKKTVVEETLSLFDRTVNNISLCETLVRGKTLQSSGRIGGEKAVIKINKNNL</sequence>
<protein>
    <recommendedName>
        <fullName evidence="9 10">Transcription termination factor Rho</fullName>
        <ecNumber evidence="9 10">3.6.4.-</ecNumber>
    </recommendedName>
    <alternativeName>
        <fullName evidence="9">ATP-dependent helicase Rho</fullName>
    </alternativeName>
</protein>
<dbReference type="FunCoup" id="C2KVL4">
    <property type="interactions" value="255"/>
</dbReference>
<comment type="caution">
    <text evidence="9">Lacks conserved residue(s) required for the propagation of feature annotation.</text>
</comment>
<evidence type="ECO:0000259" key="13">
    <source>
        <dbReference type="PROSITE" id="PS51856"/>
    </source>
</evidence>
<dbReference type="Gene3D" id="2.40.50.140">
    <property type="entry name" value="Nucleic acid-binding proteins"/>
    <property type="match status" value="1"/>
</dbReference>
<dbReference type="EC" id="3.6.4.-" evidence="9 10"/>
<feature type="binding site" evidence="9">
    <location>
        <begin position="301"/>
        <end position="306"/>
    </location>
    <ligand>
        <name>ATP</name>
        <dbReference type="ChEBI" id="CHEBI:30616"/>
    </ligand>
</feature>
<dbReference type="InterPro" id="IPR041703">
    <property type="entry name" value="Rho_factor_ATP-bd"/>
</dbReference>
<dbReference type="HOGENOM" id="CLU_016377_4_1_9"/>
<dbReference type="HAMAP" id="MF_01884">
    <property type="entry name" value="Rho"/>
    <property type="match status" value="1"/>
</dbReference>
<dbReference type="Gene3D" id="3.40.50.300">
    <property type="entry name" value="P-loop containing nucleotide triphosphate hydrolases"/>
    <property type="match status" value="1"/>
</dbReference>
<evidence type="ECO:0000256" key="3">
    <source>
        <dbReference type="ARBA" id="ARBA00022801"/>
    </source>
</evidence>
<comment type="caution">
    <text evidence="14">The sequence shown here is derived from an EMBL/GenBank/DDBJ whole genome shotgun (WGS) entry which is preliminary data.</text>
</comment>
<evidence type="ECO:0000256" key="10">
    <source>
        <dbReference type="NCBIfam" id="TIGR00767"/>
    </source>
</evidence>
<dbReference type="SMART" id="SM00357">
    <property type="entry name" value="CSP"/>
    <property type="match status" value="1"/>
</dbReference>
<dbReference type="eggNOG" id="COG1158">
    <property type="taxonomic scope" value="Bacteria"/>
</dbReference>
<accession>C2KVL4</accession>
<dbReference type="InterPro" id="IPR027417">
    <property type="entry name" value="P-loop_NTPase"/>
</dbReference>
<evidence type="ECO:0000256" key="9">
    <source>
        <dbReference type="HAMAP-Rule" id="MF_01884"/>
    </source>
</evidence>
<gene>
    <name evidence="9 14" type="primary">rho</name>
    <name evidence="14" type="ORF">HMPREF6123_0533</name>
</gene>
<keyword evidence="2 9" id="KW-0547">Nucleotide-binding</keyword>
<evidence type="ECO:0000256" key="4">
    <source>
        <dbReference type="ARBA" id="ARBA00022806"/>
    </source>
</evidence>
<dbReference type="Pfam" id="PF00006">
    <property type="entry name" value="ATP-synt_ab"/>
    <property type="match status" value="1"/>
</dbReference>
<feature type="binding site" evidence="9">
    <location>
        <begin position="289"/>
        <end position="294"/>
    </location>
    <ligand>
        <name>ATP</name>
        <dbReference type="ChEBI" id="CHEBI:30616"/>
    </ligand>
</feature>
<dbReference type="GO" id="GO:0016787">
    <property type="term" value="F:hydrolase activity"/>
    <property type="evidence" value="ECO:0007669"/>
    <property type="project" value="UniProtKB-KW"/>
</dbReference>
<feature type="compositionally biased region" description="Basic and acidic residues" evidence="12">
    <location>
        <begin position="72"/>
        <end position="107"/>
    </location>
</feature>
<dbReference type="InterPro" id="IPR012340">
    <property type="entry name" value="NA-bd_OB-fold"/>
</dbReference>
<keyword evidence="8 9" id="KW-0804">Transcription</keyword>
<keyword evidence="1 9" id="KW-0806">Transcription termination</keyword>
<reference evidence="14 15" key="1">
    <citation type="submission" date="2009-04" db="EMBL/GenBank/DDBJ databases">
        <authorList>
            <person name="Qin X."/>
            <person name="Bachman B."/>
            <person name="Battles P."/>
            <person name="Bell A."/>
            <person name="Bess C."/>
            <person name="Bickham C."/>
            <person name="Chaboub L."/>
            <person name="Chen D."/>
            <person name="Coyle M."/>
            <person name="Deiros D.R."/>
            <person name="Dinh H."/>
            <person name="Forbes L."/>
            <person name="Fowler G."/>
            <person name="Francisco L."/>
            <person name="Fu Q."/>
            <person name="Gubbala S."/>
            <person name="Hale W."/>
            <person name="Han Y."/>
            <person name="Hemphill L."/>
            <person name="Highlander S.K."/>
            <person name="Hirani K."/>
            <person name="Hogues M."/>
            <person name="Jackson L."/>
            <person name="Jakkamsetti A."/>
            <person name="Javaid M."/>
            <person name="Jiang H."/>
            <person name="Korchina V."/>
            <person name="Kovar C."/>
            <person name="Lara F."/>
            <person name="Lee S."/>
            <person name="Mata R."/>
            <person name="Mathew T."/>
            <person name="Moen C."/>
            <person name="Morales K."/>
            <person name="Munidasa M."/>
            <person name="Nazareth L."/>
            <person name="Ngo R."/>
            <person name="Nguyen L."/>
            <person name="Okwuonu G."/>
            <person name="Ongeri F."/>
            <person name="Patil S."/>
            <person name="Petrosino J."/>
            <person name="Pham C."/>
            <person name="Pham P."/>
            <person name="Pu L.-L."/>
            <person name="Puazo M."/>
            <person name="Raj R."/>
            <person name="Reid J."/>
            <person name="Rouhana J."/>
            <person name="Saada N."/>
            <person name="Shang Y."/>
            <person name="Simmons D."/>
            <person name="Thornton R."/>
            <person name="Warren J."/>
            <person name="Weissenberger G."/>
            <person name="Zhang J."/>
            <person name="Zhang L."/>
            <person name="Zhou C."/>
            <person name="Zhu D."/>
            <person name="Muzny D."/>
            <person name="Worley K."/>
            <person name="Gibbs R."/>
        </authorList>
    </citation>
    <scope>NUCLEOTIDE SEQUENCE [LARGE SCALE GENOMIC DNA]</scope>
    <source>
        <strain evidence="14 15">F0268</strain>
    </source>
</reference>
<evidence type="ECO:0000256" key="8">
    <source>
        <dbReference type="ARBA" id="ARBA00023163"/>
    </source>
</evidence>
<dbReference type="OrthoDB" id="9805197at2"/>
<feature type="binding site" evidence="9">
    <location>
        <position position="332"/>
    </location>
    <ligand>
        <name>ATP</name>
        <dbReference type="ChEBI" id="CHEBI:30616"/>
    </ligand>
</feature>
<dbReference type="PANTHER" id="PTHR46425">
    <property type="entry name" value="TRANSCRIPTION TERMINATION FACTOR RHO"/>
    <property type="match status" value="1"/>
</dbReference>
<keyword evidence="3 9" id="KW-0378">Hydrolase</keyword>
<dbReference type="EMBL" id="ACKX01000058">
    <property type="protein sequence ID" value="EEJ52188.1"/>
    <property type="molecule type" value="Genomic_DNA"/>
</dbReference>
<dbReference type="PROSITE" id="PS51856">
    <property type="entry name" value="RHO_RNA_BD"/>
    <property type="match status" value="1"/>
</dbReference>
<evidence type="ECO:0000256" key="1">
    <source>
        <dbReference type="ARBA" id="ARBA00022472"/>
    </source>
</evidence>
<dbReference type="InParanoid" id="C2KVL4"/>
<dbReference type="STRING" id="585501.HMPREF6123_0533"/>
<dbReference type="InterPro" id="IPR000194">
    <property type="entry name" value="ATPase_F1/V1/A1_a/bsu_nucl-bd"/>
</dbReference>
<keyword evidence="5 9" id="KW-0067">ATP-binding</keyword>
<dbReference type="InterPro" id="IPR011129">
    <property type="entry name" value="CSD"/>
</dbReference>
<name>C2KVL4_9FIRM</name>
<keyword evidence="15" id="KW-1185">Reference proteome</keyword>
<feature type="compositionally biased region" description="Basic and acidic residues" evidence="12">
    <location>
        <begin position="33"/>
        <end position="53"/>
    </location>
</feature>
<dbReference type="AlphaFoldDB" id="C2KVL4"/>
<comment type="subunit">
    <text evidence="9">Homohexamer. The homohexamer assembles into an open ring structure.</text>
</comment>
<dbReference type="SUPFAM" id="SSF50249">
    <property type="entry name" value="Nucleic acid-binding proteins"/>
    <property type="match status" value="1"/>
</dbReference>
<keyword evidence="7 9" id="KW-0805">Transcription regulation</keyword>
<dbReference type="GO" id="GO:0003723">
    <property type="term" value="F:RNA binding"/>
    <property type="evidence" value="ECO:0007669"/>
    <property type="project" value="UniProtKB-UniRule"/>
</dbReference>
<dbReference type="GO" id="GO:0004386">
    <property type="term" value="F:helicase activity"/>
    <property type="evidence" value="ECO:0007669"/>
    <property type="project" value="UniProtKB-UniRule"/>
</dbReference>
<dbReference type="InterPro" id="IPR003593">
    <property type="entry name" value="AAA+_ATPase"/>
</dbReference>
<keyword evidence="6 9" id="KW-0694">RNA-binding</keyword>
<evidence type="ECO:0000256" key="7">
    <source>
        <dbReference type="ARBA" id="ARBA00023015"/>
    </source>
</evidence>
<proteinExistence type="inferred from homology"/>
<dbReference type="SUPFAM" id="SSF52540">
    <property type="entry name" value="P-loop containing nucleoside triphosphate hydrolases"/>
    <property type="match status" value="1"/>
</dbReference>
<dbReference type="GO" id="GO:0005524">
    <property type="term" value="F:ATP binding"/>
    <property type="evidence" value="ECO:0007669"/>
    <property type="project" value="UniProtKB-UniRule"/>
</dbReference>
<comment type="function">
    <text evidence="9">Facilitates transcription termination by a mechanism that involves Rho binding to the nascent RNA, activation of Rho's RNA-dependent ATPase activity, and release of the mRNA from the DNA template.</text>
</comment>
<keyword evidence="4 9" id="KW-0347">Helicase</keyword>